<dbReference type="Proteomes" id="UP000251891">
    <property type="component" value="Unassembled WGS sequence"/>
</dbReference>
<keyword evidence="1" id="KW-0812">Transmembrane</keyword>
<keyword evidence="1" id="KW-1133">Transmembrane helix</keyword>
<dbReference type="AlphaFoldDB" id="A0A365HBJ0"/>
<organism evidence="2 3">
    <name type="scientific">Actinomadura craniellae</name>
    <dbReference type="NCBI Taxonomy" id="2231787"/>
    <lineage>
        <taxon>Bacteria</taxon>
        <taxon>Bacillati</taxon>
        <taxon>Actinomycetota</taxon>
        <taxon>Actinomycetes</taxon>
        <taxon>Streptosporangiales</taxon>
        <taxon>Thermomonosporaceae</taxon>
        <taxon>Actinomadura</taxon>
    </lineage>
</organism>
<proteinExistence type="predicted"/>
<reference evidence="2 3" key="1">
    <citation type="submission" date="2018-06" db="EMBL/GenBank/DDBJ databases">
        <title>Actinomadura craniellae sp. nov. isolated from marine sponge Craniella sp.</title>
        <authorList>
            <person name="Li L."/>
            <person name="Xu Q.H."/>
            <person name="Lin H.W."/>
            <person name="Lu Y.H."/>
        </authorList>
    </citation>
    <scope>NUCLEOTIDE SEQUENCE [LARGE SCALE GENOMIC DNA]</scope>
    <source>
        <strain evidence="2 3">LHW63021</strain>
    </source>
</reference>
<gene>
    <name evidence="2" type="ORF">DPM19_06160</name>
</gene>
<accession>A0A365HBJ0</accession>
<feature type="transmembrane region" description="Helical" evidence="1">
    <location>
        <begin position="41"/>
        <end position="65"/>
    </location>
</feature>
<keyword evidence="3" id="KW-1185">Reference proteome</keyword>
<name>A0A365HBJ0_9ACTN</name>
<dbReference type="EMBL" id="QLYX01000002">
    <property type="protein sequence ID" value="RAY16451.1"/>
    <property type="molecule type" value="Genomic_DNA"/>
</dbReference>
<keyword evidence="1" id="KW-0472">Membrane</keyword>
<evidence type="ECO:0000256" key="1">
    <source>
        <dbReference type="SAM" id="Phobius"/>
    </source>
</evidence>
<comment type="caution">
    <text evidence="2">The sequence shown here is derived from an EMBL/GenBank/DDBJ whole genome shotgun (WGS) entry which is preliminary data.</text>
</comment>
<evidence type="ECO:0000313" key="2">
    <source>
        <dbReference type="EMBL" id="RAY16451.1"/>
    </source>
</evidence>
<evidence type="ECO:0000313" key="3">
    <source>
        <dbReference type="Proteomes" id="UP000251891"/>
    </source>
</evidence>
<sequence>MLFTLGDVAVTNTSLILPHGRYPLRGTVWTVHNQTYATSAIPAWAIVVAIVGFLFLCVFSLFFLLAKETRMQGYIEVHIQSPDGLHHVTRIAAVDPFTFGWVQQQVSQAQALASGPTA</sequence>
<protein>
    <submittedName>
        <fullName evidence="2">Uncharacterized protein</fullName>
    </submittedName>
</protein>